<protein>
    <recommendedName>
        <fullName evidence="4">Pectate lyase superfamily protein domain-containing protein</fullName>
    </recommendedName>
</protein>
<reference evidence="3" key="2">
    <citation type="journal article" date="2017" name="Nat. Commun.">
        <title>Single-virus genomics reveals hidden cosmopolitan and abundant viruses.</title>
        <authorList>
            <person name="Martinez-Hernandez F."/>
            <person name="Fornas O."/>
            <person name="Lluesma Gomez M."/>
            <person name="Bolduc B."/>
            <person name="de la Cruz Pena M.J."/>
            <person name="Martinez J.M."/>
            <person name="Anton J."/>
            <person name="Gasol J.M."/>
            <person name="Rosselli R."/>
            <person name="Rodriguez-Valera F."/>
            <person name="Sullivan M.B."/>
            <person name="Acinas S.G."/>
            <person name="Martinez-Garcia M."/>
        </authorList>
    </citation>
    <scope>NUCLEOTIDE SEQUENCE</scope>
</reference>
<dbReference type="Pfam" id="PF18454">
    <property type="entry name" value="Mtd_N"/>
    <property type="match status" value="1"/>
</dbReference>
<dbReference type="SUPFAM" id="SSF51126">
    <property type="entry name" value="Pectin lyase-like"/>
    <property type="match status" value="1"/>
</dbReference>
<organism evidence="3">
    <name type="scientific">uncultured virus</name>
    <dbReference type="NCBI Taxonomy" id="340016"/>
    <lineage>
        <taxon>Viruses</taxon>
        <taxon>environmental samples</taxon>
    </lineage>
</organism>
<accession>A0A218MMZ4</accession>
<reference evidence="3" key="1">
    <citation type="submission" date="2016-10" db="EMBL/GenBank/DDBJ databases">
        <authorList>
            <person name="Varghese N."/>
        </authorList>
    </citation>
    <scope>NUCLEOTIDE SEQUENCE</scope>
</reference>
<feature type="domain" description="Rhamnogalacturonase A/B/Epimerase-like pectate lyase" evidence="1">
    <location>
        <begin position="101"/>
        <end position="354"/>
    </location>
</feature>
<proteinExistence type="predicted"/>
<dbReference type="Gene3D" id="2.160.20.10">
    <property type="entry name" value="Single-stranded right-handed beta-helix, Pectin lyase-like"/>
    <property type="match status" value="1"/>
</dbReference>
<dbReference type="InterPro" id="IPR011050">
    <property type="entry name" value="Pectin_lyase_fold/virulence"/>
</dbReference>
<name>A0A218MMZ4_9VIRU</name>
<dbReference type="Pfam" id="PF12708">
    <property type="entry name" value="Pect-lyase_RHGA_epim"/>
    <property type="match status" value="1"/>
</dbReference>
<evidence type="ECO:0000313" key="3">
    <source>
        <dbReference type="EMBL" id="ASF00662.1"/>
    </source>
</evidence>
<evidence type="ECO:0000259" key="2">
    <source>
        <dbReference type="Pfam" id="PF18454"/>
    </source>
</evidence>
<dbReference type="InterPro" id="IPR024535">
    <property type="entry name" value="RHGA/B-epi-like_pectate_lyase"/>
</dbReference>
<evidence type="ECO:0000259" key="1">
    <source>
        <dbReference type="Pfam" id="PF12708"/>
    </source>
</evidence>
<evidence type="ECO:0008006" key="4">
    <source>
        <dbReference type="Google" id="ProtNLM"/>
    </source>
</evidence>
<dbReference type="EMBL" id="KY052848">
    <property type="protein sequence ID" value="ASF00662.1"/>
    <property type="molecule type" value="Genomic_DNA"/>
</dbReference>
<dbReference type="InterPro" id="IPR041352">
    <property type="entry name" value="Mtd_N"/>
</dbReference>
<feature type="domain" description="Major tropism determinant N-terminal" evidence="2">
    <location>
        <begin position="9"/>
        <end position="45"/>
    </location>
</feature>
<sequence length="540" mass="58635">MAIVSISRIQIRRGRKNQGSGLPQLAGGELGWAVDTQELYIGNGAVSEGAPAVGNSKILTEHDNLFELSDQYTYKNGTSIQTGSSSSNPVQRSLQSRLDDFVNVRSFGANGDGTDQTLALQRAIDQLFLPWSSATDADSLRKRVTLKLDAGLYKISNSLKVPPYVNLVGDGSDKTVIEQTGAYAVIETINGNGINAQTSSTNQSNIIKLEGMTLKSYLTNPALKLSSTKDSQFIDIKLQGPWTQGSAITSTQIGLLMEATSTPVTTQNNNFEKLKVVGFSYGILSNHDVANNHFEDCVLETLSYGVYWGRDTALGQVAQATGPINNTITNSRFTNIDKTGYWVKEGKGNVSKENSFIKVGNDGGLDTAPVHAVIRFDADNNISKNDFFARTESLMANTSTMTNVAYIPEVQGKFNNELSFVTKFNVGQLASATRVAKLPADNSRHYKIEYTYNSSIRNAFRSGTLDINIDRTVDTVNLSDEYDFLGDTANNTNSTRLNFTASLSDENSDGAKESCIIQATNPSLSSNENAQIIFKVRSIS</sequence>
<dbReference type="InterPro" id="IPR012334">
    <property type="entry name" value="Pectin_lyas_fold"/>
</dbReference>